<organism evidence="4 5">
    <name type="scientific">Dekkera bruxellensis</name>
    <name type="common">Brettanomyces custersii</name>
    <dbReference type="NCBI Taxonomy" id="5007"/>
    <lineage>
        <taxon>Eukaryota</taxon>
        <taxon>Fungi</taxon>
        <taxon>Dikarya</taxon>
        <taxon>Ascomycota</taxon>
        <taxon>Saccharomycotina</taxon>
        <taxon>Pichiomycetes</taxon>
        <taxon>Pichiales</taxon>
        <taxon>Pichiaceae</taxon>
        <taxon>Brettanomyces</taxon>
    </lineage>
</organism>
<reference evidence="3 6" key="2">
    <citation type="journal article" date="2020" name="Appl. Microbiol. Biotechnol.">
        <title>Targeted gene deletion in Brettanomyces bruxellensis with an expression-free CRISPR-Cas9 system.</title>
        <authorList>
            <person name="Varela C."/>
            <person name="Bartel C."/>
            <person name="Onetto C."/>
            <person name="Borneman A."/>
        </authorList>
    </citation>
    <scope>NUCLEOTIDE SEQUENCE [LARGE SCALE GENOMIC DNA]</scope>
    <source>
        <strain evidence="3 6">AWRI1613</strain>
    </source>
</reference>
<keyword evidence="1" id="KW-1133">Transmembrane helix</keyword>
<reference evidence="4 5" key="1">
    <citation type="submission" date="2019-07" db="EMBL/GenBank/DDBJ databases">
        <authorList>
            <person name="Friedrich A."/>
            <person name="Schacherer J."/>
        </authorList>
    </citation>
    <scope>NUCLEOTIDE SEQUENCE [LARGE SCALE GENOMIC DNA]</scope>
</reference>
<feature type="domain" description="AB hydrolase-1" evidence="2">
    <location>
        <begin position="107"/>
        <end position="209"/>
    </location>
</feature>
<sequence>MRQVNDTSDGGTFSSSTFSLILWKLAKTSVIAGASVAAIGLAALYVFQSKVVYPAGLNGSRDKVSTPDEYGLPYQSVDIHTDDGETLKSYLLLHDSTSPDYSNKTILVLSPNAGNIGNFLPVVKYIYEVLNYNVFIYSYRGYGHSTGTPSEKGLKLDADAVIKYIEQSEQLSRSSVVCYGRSIGGAVAIYIAAKYPTIISGLILDNTFLSIRKVIPYLFPLLRPFTFLCHEIWPSEDYMKTIPAGIPVLFLSAGKDEIVPPSHMRTLYDISKSSSKTWKKYKNAHHNDTITFPKYWEDFAEFMTQQVTPIGK</sequence>
<proteinExistence type="predicted"/>
<dbReference type="PANTHER" id="PTHR12277">
    <property type="entry name" value="ALPHA/BETA HYDROLASE DOMAIN-CONTAINING PROTEIN"/>
    <property type="match status" value="1"/>
</dbReference>
<evidence type="ECO:0000313" key="6">
    <source>
        <dbReference type="Proteomes" id="UP000568158"/>
    </source>
</evidence>
<dbReference type="PANTHER" id="PTHR12277:SF81">
    <property type="entry name" value="PROTEIN ABHD13"/>
    <property type="match status" value="1"/>
</dbReference>
<dbReference type="Pfam" id="PF00561">
    <property type="entry name" value="Abhydrolase_1"/>
    <property type="match status" value="1"/>
</dbReference>
<dbReference type="AlphaFoldDB" id="A0A7D9CXE4"/>
<evidence type="ECO:0000313" key="4">
    <source>
        <dbReference type="EMBL" id="VUG17816.1"/>
    </source>
</evidence>
<evidence type="ECO:0000259" key="2">
    <source>
        <dbReference type="Pfam" id="PF00561"/>
    </source>
</evidence>
<keyword evidence="1" id="KW-0472">Membrane</keyword>
<feature type="transmembrane region" description="Helical" evidence="1">
    <location>
        <begin position="20"/>
        <end position="47"/>
    </location>
</feature>
<dbReference type="Proteomes" id="UP000568158">
    <property type="component" value="Unassembled WGS sequence"/>
</dbReference>
<dbReference type="Proteomes" id="UP000478008">
    <property type="component" value="Unassembled WGS sequence"/>
</dbReference>
<dbReference type="GO" id="GO:0008474">
    <property type="term" value="F:palmitoyl-(protein) hydrolase activity"/>
    <property type="evidence" value="ECO:0007669"/>
    <property type="project" value="TreeGrafter"/>
</dbReference>
<evidence type="ECO:0000313" key="5">
    <source>
        <dbReference type="Proteomes" id="UP000478008"/>
    </source>
</evidence>
<dbReference type="InterPro" id="IPR000073">
    <property type="entry name" value="AB_hydrolase_1"/>
</dbReference>
<dbReference type="InterPro" id="IPR029058">
    <property type="entry name" value="AB_hydrolase_fold"/>
</dbReference>
<dbReference type="EMBL" id="JABCYN010000030">
    <property type="protein sequence ID" value="KAF6009691.1"/>
    <property type="molecule type" value="Genomic_DNA"/>
</dbReference>
<dbReference type="SUPFAM" id="SSF53474">
    <property type="entry name" value="alpha/beta-Hydrolases"/>
    <property type="match status" value="1"/>
</dbReference>
<protein>
    <submittedName>
        <fullName evidence="4">DEBR0S2_16974g1_1</fullName>
    </submittedName>
</protein>
<accession>A0A7D9CXE4</accession>
<name>A0A7D9CXE4_DEKBR</name>
<keyword evidence="5" id="KW-1185">Reference proteome</keyword>
<dbReference type="EMBL" id="CABFWN010000002">
    <property type="protein sequence ID" value="VUG17816.1"/>
    <property type="molecule type" value="Genomic_DNA"/>
</dbReference>
<keyword evidence="1" id="KW-0812">Transmembrane</keyword>
<gene>
    <name evidence="4" type="ORF">DEBR0S2_16974G</name>
    <name evidence="3" type="ORF">HII12_003237</name>
</gene>
<dbReference type="GO" id="GO:0016020">
    <property type="term" value="C:membrane"/>
    <property type="evidence" value="ECO:0007669"/>
    <property type="project" value="TreeGrafter"/>
</dbReference>
<evidence type="ECO:0000256" key="1">
    <source>
        <dbReference type="SAM" id="Phobius"/>
    </source>
</evidence>
<dbReference type="Gene3D" id="3.40.50.1820">
    <property type="entry name" value="alpha/beta hydrolase"/>
    <property type="match status" value="2"/>
</dbReference>
<evidence type="ECO:0000313" key="3">
    <source>
        <dbReference type="EMBL" id="KAF6009691.1"/>
    </source>
</evidence>